<comment type="subcellular location">
    <subcellularLocation>
        <location evidence="2">Membrane</location>
        <topology evidence="2">Multi-pass membrane protein</topology>
    </subcellularLocation>
</comment>
<evidence type="ECO:0000256" key="5">
    <source>
        <dbReference type="ARBA" id="ARBA00022723"/>
    </source>
</evidence>
<organism evidence="11 12">
    <name type="scientific">Penicillium coprophilum</name>
    <dbReference type="NCBI Taxonomy" id="36646"/>
    <lineage>
        <taxon>Eukaryota</taxon>
        <taxon>Fungi</taxon>
        <taxon>Dikarya</taxon>
        <taxon>Ascomycota</taxon>
        <taxon>Pezizomycotina</taxon>
        <taxon>Eurotiomycetes</taxon>
        <taxon>Eurotiomycetidae</taxon>
        <taxon>Eurotiales</taxon>
        <taxon>Aspergillaceae</taxon>
        <taxon>Penicillium</taxon>
    </lineage>
</organism>
<keyword evidence="4 9" id="KW-0349">Heme</keyword>
<evidence type="ECO:0000256" key="6">
    <source>
        <dbReference type="ARBA" id="ARBA00023002"/>
    </source>
</evidence>
<dbReference type="GO" id="GO:0016705">
    <property type="term" value="F:oxidoreductase activity, acting on paired donors, with incorporation or reduction of molecular oxygen"/>
    <property type="evidence" value="ECO:0007669"/>
    <property type="project" value="InterPro"/>
</dbReference>
<dbReference type="EMBL" id="MDDG01000007">
    <property type="protein sequence ID" value="OQE39382.1"/>
    <property type="molecule type" value="Genomic_DNA"/>
</dbReference>
<name>A0A1V6ULS3_9EURO</name>
<accession>A0A1V6ULS3</accession>
<dbReference type="Gene3D" id="1.20.1720.10">
    <property type="entry name" value="Multidrug resistance protein D"/>
    <property type="match status" value="1"/>
</dbReference>
<protein>
    <recommendedName>
        <fullName evidence="13">Major facilitator superfamily (MFS) profile domain-containing protein</fullName>
    </recommendedName>
</protein>
<dbReference type="GO" id="GO:0016020">
    <property type="term" value="C:membrane"/>
    <property type="evidence" value="ECO:0007669"/>
    <property type="project" value="UniProtKB-SubCell"/>
</dbReference>
<dbReference type="PROSITE" id="PS00086">
    <property type="entry name" value="CYTOCHROME_P450"/>
    <property type="match status" value="1"/>
</dbReference>
<feature type="transmembrane region" description="Helical" evidence="10">
    <location>
        <begin position="64"/>
        <end position="85"/>
    </location>
</feature>
<feature type="transmembrane region" description="Helical" evidence="10">
    <location>
        <begin position="133"/>
        <end position="156"/>
    </location>
</feature>
<evidence type="ECO:0000256" key="10">
    <source>
        <dbReference type="SAM" id="Phobius"/>
    </source>
</evidence>
<dbReference type="Proteomes" id="UP000191500">
    <property type="component" value="Unassembled WGS sequence"/>
</dbReference>
<evidence type="ECO:0000256" key="8">
    <source>
        <dbReference type="ARBA" id="ARBA00023033"/>
    </source>
</evidence>
<dbReference type="STRING" id="36646.A0A1V6ULS3"/>
<dbReference type="GO" id="GO:0043386">
    <property type="term" value="P:mycotoxin biosynthetic process"/>
    <property type="evidence" value="ECO:0007669"/>
    <property type="project" value="UniProtKB-ARBA"/>
</dbReference>
<dbReference type="GO" id="GO:0022857">
    <property type="term" value="F:transmembrane transporter activity"/>
    <property type="evidence" value="ECO:0007669"/>
    <property type="project" value="InterPro"/>
</dbReference>
<feature type="binding site" description="axial binding residue" evidence="9">
    <location>
        <position position="701"/>
    </location>
    <ligand>
        <name>heme</name>
        <dbReference type="ChEBI" id="CHEBI:30413"/>
    </ligand>
    <ligandPart>
        <name>Fe</name>
        <dbReference type="ChEBI" id="CHEBI:18248"/>
    </ligandPart>
</feature>
<feature type="transmembrane region" description="Helical" evidence="10">
    <location>
        <begin position="105"/>
        <end position="124"/>
    </location>
</feature>
<keyword evidence="8" id="KW-0503">Monooxygenase</keyword>
<dbReference type="GO" id="GO:0005506">
    <property type="term" value="F:iron ion binding"/>
    <property type="evidence" value="ECO:0007669"/>
    <property type="project" value="InterPro"/>
</dbReference>
<keyword evidence="10" id="KW-0472">Membrane</keyword>
<gene>
    <name evidence="11" type="ORF">PENCOP_c007G07340</name>
</gene>
<keyword evidence="10" id="KW-0812">Transmembrane</keyword>
<dbReference type="SUPFAM" id="SSF48264">
    <property type="entry name" value="Cytochrome P450"/>
    <property type="match status" value="1"/>
</dbReference>
<dbReference type="PRINTS" id="PR00385">
    <property type="entry name" value="P450"/>
</dbReference>
<dbReference type="GO" id="GO:0004497">
    <property type="term" value="F:monooxygenase activity"/>
    <property type="evidence" value="ECO:0007669"/>
    <property type="project" value="UniProtKB-KW"/>
</dbReference>
<feature type="transmembrane region" description="Helical" evidence="10">
    <location>
        <begin position="162"/>
        <end position="185"/>
    </location>
</feature>
<keyword evidence="7 9" id="KW-0408">Iron</keyword>
<evidence type="ECO:0000256" key="9">
    <source>
        <dbReference type="PIRSR" id="PIRSR602403-1"/>
    </source>
</evidence>
<dbReference type="InterPro" id="IPR036396">
    <property type="entry name" value="Cyt_P450_sf"/>
</dbReference>
<dbReference type="GO" id="GO:0020037">
    <property type="term" value="F:heme binding"/>
    <property type="evidence" value="ECO:0007669"/>
    <property type="project" value="InterPro"/>
</dbReference>
<dbReference type="InterPro" id="IPR050121">
    <property type="entry name" value="Cytochrome_P450_monoxygenase"/>
</dbReference>
<dbReference type="PRINTS" id="PR00465">
    <property type="entry name" value="EP450IV"/>
</dbReference>
<dbReference type="Pfam" id="PF00067">
    <property type="entry name" value="p450"/>
    <property type="match status" value="2"/>
</dbReference>
<evidence type="ECO:0000256" key="1">
    <source>
        <dbReference type="ARBA" id="ARBA00001971"/>
    </source>
</evidence>
<keyword evidence="5 9" id="KW-0479">Metal-binding</keyword>
<dbReference type="SUPFAM" id="SSF103473">
    <property type="entry name" value="MFS general substrate transporter"/>
    <property type="match status" value="1"/>
</dbReference>
<evidence type="ECO:0000256" key="2">
    <source>
        <dbReference type="ARBA" id="ARBA00004141"/>
    </source>
</evidence>
<dbReference type="CDD" id="cd11061">
    <property type="entry name" value="CYP67-like"/>
    <property type="match status" value="1"/>
</dbReference>
<comment type="caution">
    <text evidence="11">The sequence shown here is derived from an EMBL/GenBank/DDBJ whole genome shotgun (WGS) entry which is preliminary data.</text>
</comment>
<dbReference type="Pfam" id="PF07690">
    <property type="entry name" value="MFS_1"/>
    <property type="match status" value="1"/>
</dbReference>
<evidence type="ECO:0000256" key="7">
    <source>
        <dbReference type="ARBA" id="ARBA00023004"/>
    </source>
</evidence>
<keyword evidence="10" id="KW-1133">Transmembrane helix</keyword>
<evidence type="ECO:0000256" key="3">
    <source>
        <dbReference type="ARBA" id="ARBA00010617"/>
    </source>
</evidence>
<dbReference type="InterPro" id="IPR036259">
    <property type="entry name" value="MFS_trans_sf"/>
</dbReference>
<keyword evidence="12" id="KW-1185">Reference proteome</keyword>
<comment type="cofactor">
    <cofactor evidence="1 9">
        <name>heme</name>
        <dbReference type="ChEBI" id="CHEBI:30413"/>
    </cofactor>
</comment>
<evidence type="ECO:0000313" key="11">
    <source>
        <dbReference type="EMBL" id="OQE39382.1"/>
    </source>
</evidence>
<feature type="transmembrane region" description="Helical" evidence="10">
    <location>
        <begin position="219"/>
        <end position="241"/>
    </location>
</feature>
<comment type="similarity">
    <text evidence="3">Belongs to the cytochrome P450 family.</text>
</comment>
<dbReference type="InterPro" id="IPR011701">
    <property type="entry name" value="MFS"/>
</dbReference>
<reference evidence="12" key="1">
    <citation type="journal article" date="2017" name="Nat. Microbiol.">
        <title>Global analysis of biosynthetic gene clusters reveals vast potential of secondary metabolite production in Penicillium species.</title>
        <authorList>
            <person name="Nielsen J.C."/>
            <person name="Grijseels S."/>
            <person name="Prigent S."/>
            <person name="Ji B."/>
            <person name="Dainat J."/>
            <person name="Nielsen K.F."/>
            <person name="Frisvad J.C."/>
            <person name="Workman M."/>
            <person name="Nielsen J."/>
        </authorList>
    </citation>
    <scope>NUCLEOTIDE SEQUENCE [LARGE SCALE GENOMIC DNA]</scope>
    <source>
        <strain evidence="12">IBT 31321</strain>
    </source>
</reference>
<dbReference type="InterPro" id="IPR001128">
    <property type="entry name" value="Cyt_P450"/>
</dbReference>
<sequence length="763" mass="84011">MALGIIQVHEHYTPGTFLLFDESSAHLSSQMKYGTGKHANVVLVPQPSNSPNDPLNWPQWKKRLTYIVLFTNSIIFSSIPPPVIAPSMVLMSLALKRPIKDITMLTAYQLLTTACYGPIGSALAHKYGKRPQFIFASVMGFVGTLVCCTTTDKYSVLLAGRIIQGFGSAVFESLTVAVMGDIFYAHERSLRTGLLVMTWTCIISLVSILGGVIAEGLGWRYVFIIHLPFTVVGLLSVILFLPETQWKGTRNDHSLEAAAQAGDKEMTKIDHGHEENVPESSSTEPKETFIQGLAIFSGIHTDVNLLRLIFAPFFVIINPAVIWAIAIGGACIGFYVAVSYILAQIWTPPPYNLNAHQNGTFYVGGPFVRVGPNTVSTNSSSAITAIYSANAPVLKSPFYEAFAPGMPSSFTTNDKIYKQKKQILSAAFAPRKLEIMEPLIRLHIDTFCEKIAAAGSVDIAVMLGALSIDVLSDLCFGKCFDTLKNESERDRILEAMEHSVQLVIREGTMHNWPRAIWKVLHSKESMIKRGYVFQARRPDNGKPYEMQELMGEAILLLVAGSDTTSTALTVIIWHLLANPKTMQTLTAEIRDNFDSAEAIKYQALQGLPYLHAVIEEGLRICPPNPGLIPRVVVDRAPGHLDIDGCIFPPGTEIGVCNISLHHNPMYFDDPDAFLPERWLANSSIKCNKAAFSPFSYGPRSCLGRNMAYMEMTLTLALIVFRLKLNFVNHDNEMLAGFDVDDAFVAIKPSVPINVAKVGSSETF</sequence>
<evidence type="ECO:0008006" key="13">
    <source>
        <dbReference type="Google" id="ProtNLM"/>
    </source>
</evidence>
<dbReference type="AlphaFoldDB" id="A0A1V6ULS3"/>
<keyword evidence="6" id="KW-0560">Oxidoreductase</keyword>
<dbReference type="Gene3D" id="1.10.630.10">
    <property type="entry name" value="Cytochrome P450"/>
    <property type="match status" value="1"/>
</dbReference>
<dbReference type="PANTHER" id="PTHR24305">
    <property type="entry name" value="CYTOCHROME P450"/>
    <property type="match status" value="1"/>
</dbReference>
<proteinExistence type="inferred from homology"/>
<evidence type="ECO:0000313" key="12">
    <source>
        <dbReference type="Proteomes" id="UP000191500"/>
    </source>
</evidence>
<feature type="transmembrane region" description="Helical" evidence="10">
    <location>
        <begin position="192"/>
        <end position="213"/>
    </location>
</feature>
<dbReference type="PANTHER" id="PTHR24305:SF237">
    <property type="entry name" value="CYTOCHROME P450 MONOOXYGENASE ATNE-RELATED"/>
    <property type="match status" value="1"/>
</dbReference>
<dbReference type="InterPro" id="IPR002403">
    <property type="entry name" value="Cyt_P450_E_grp-IV"/>
</dbReference>
<dbReference type="InterPro" id="IPR017972">
    <property type="entry name" value="Cyt_P450_CS"/>
</dbReference>
<evidence type="ECO:0000256" key="4">
    <source>
        <dbReference type="ARBA" id="ARBA00022617"/>
    </source>
</evidence>